<evidence type="ECO:0000256" key="1">
    <source>
        <dbReference type="SAM" id="MobiDB-lite"/>
    </source>
</evidence>
<feature type="region of interest" description="Disordered" evidence="1">
    <location>
        <begin position="1"/>
        <end position="52"/>
    </location>
</feature>
<organism evidence="2 3">
    <name type="scientific">Pleurodeles waltl</name>
    <name type="common">Iberian ribbed newt</name>
    <dbReference type="NCBI Taxonomy" id="8319"/>
    <lineage>
        <taxon>Eukaryota</taxon>
        <taxon>Metazoa</taxon>
        <taxon>Chordata</taxon>
        <taxon>Craniata</taxon>
        <taxon>Vertebrata</taxon>
        <taxon>Euteleostomi</taxon>
        <taxon>Amphibia</taxon>
        <taxon>Batrachia</taxon>
        <taxon>Caudata</taxon>
        <taxon>Salamandroidea</taxon>
        <taxon>Salamandridae</taxon>
        <taxon>Pleurodelinae</taxon>
        <taxon>Pleurodeles</taxon>
    </lineage>
</organism>
<reference evidence="2" key="1">
    <citation type="journal article" date="2022" name="bioRxiv">
        <title>Sequencing and chromosome-scale assembly of the giantPleurodeles waltlgenome.</title>
        <authorList>
            <person name="Brown T."/>
            <person name="Elewa A."/>
            <person name="Iarovenko S."/>
            <person name="Subramanian E."/>
            <person name="Araus A.J."/>
            <person name="Petzold A."/>
            <person name="Susuki M."/>
            <person name="Suzuki K.-i.T."/>
            <person name="Hayashi T."/>
            <person name="Toyoda A."/>
            <person name="Oliveira C."/>
            <person name="Osipova E."/>
            <person name="Leigh N.D."/>
            <person name="Simon A."/>
            <person name="Yun M.H."/>
        </authorList>
    </citation>
    <scope>NUCLEOTIDE SEQUENCE</scope>
    <source>
        <strain evidence="2">20211129_DDA</strain>
        <tissue evidence="2">Liver</tissue>
    </source>
</reference>
<dbReference type="Proteomes" id="UP001066276">
    <property type="component" value="Chromosome 5"/>
</dbReference>
<name>A0AAV7RQV7_PLEWA</name>
<feature type="compositionally biased region" description="Basic and acidic residues" evidence="1">
    <location>
        <begin position="12"/>
        <end position="35"/>
    </location>
</feature>
<accession>A0AAV7RQV7</accession>
<gene>
    <name evidence="2" type="ORF">NDU88_007147</name>
</gene>
<protein>
    <submittedName>
        <fullName evidence="2">Uncharacterized protein</fullName>
    </submittedName>
</protein>
<dbReference type="EMBL" id="JANPWB010000009">
    <property type="protein sequence ID" value="KAJ1154395.1"/>
    <property type="molecule type" value="Genomic_DNA"/>
</dbReference>
<proteinExistence type="predicted"/>
<comment type="caution">
    <text evidence="2">The sequence shown here is derived from an EMBL/GenBank/DDBJ whole genome shotgun (WGS) entry which is preliminary data.</text>
</comment>
<keyword evidence="3" id="KW-1185">Reference proteome</keyword>
<evidence type="ECO:0000313" key="3">
    <source>
        <dbReference type="Proteomes" id="UP001066276"/>
    </source>
</evidence>
<sequence>MVNPQGDPSEGEGARGRETHTGSGVEEARRREEGSLVRSHRRAARPAVVPTGETELGSLVQVGGLVERGGGSMGGLVSWGALEAPSGGMLSGLCS</sequence>
<dbReference type="AlphaFoldDB" id="A0AAV7RQV7"/>
<evidence type="ECO:0000313" key="2">
    <source>
        <dbReference type="EMBL" id="KAJ1154395.1"/>
    </source>
</evidence>